<comment type="caution">
    <text evidence="1">The sequence shown here is derived from an EMBL/GenBank/DDBJ whole genome shotgun (WGS) entry which is preliminary data.</text>
</comment>
<reference evidence="1" key="1">
    <citation type="submission" date="2020-09" db="EMBL/GenBank/DDBJ databases">
        <title>A novel bacterium of genus Neiella, isolated from South China Sea.</title>
        <authorList>
            <person name="Huang H."/>
            <person name="Mo K."/>
            <person name="Hu Y."/>
        </authorList>
    </citation>
    <scope>NUCLEOTIDE SEQUENCE</scope>
    <source>
        <strain evidence="1">HB171785</strain>
    </source>
</reference>
<dbReference type="RefSeq" id="WP_191143721.1">
    <property type="nucleotide sequence ID" value="NZ_JACXAF010000004.1"/>
</dbReference>
<dbReference type="EMBL" id="JACXAF010000004">
    <property type="protein sequence ID" value="MBD1388607.1"/>
    <property type="molecule type" value="Genomic_DNA"/>
</dbReference>
<accession>A0A8J6UPJ8</accession>
<proteinExistence type="predicted"/>
<evidence type="ECO:0000313" key="1">
    <source>
        <dbReference type="EMBL" id="MBD1388607.1"/>
    </source>
</evidence>
<gene>
    <name evidence="1" type="ORF">IC617_04125</name>
</gene>
<protein>
    <submittedName>
        <fullName evidence="1">Uncharacterized protein</fullName>
    </submittedName>
</protein>
<keyword evidence="2" id="KW-1185">Reference proteome</keyword>
<sequence>MKYLIGSIIVAGTLSLCSLTPCQAIERNDVDVAVEVPSDLATGSVSFVHFNQKFPLDFQSLSSASDFAKHTYNAVYQSLVNYSHKIEILPTATDQFYDAEAVAYQYIALPLVALPHDNVRFEVFSQAYDPSYYALSHRSQDDPLHGYMPYADLQFNEAKFAVGVGASLPLDDRSSLRALYTSGTLPGLGDSKLGLSYQVKF</sequence>
<dbReference type="Proteomes" id="UP000638014">
    <property type="component" value="Unassembled WGS sequence"/>
</dbReference>
<dbReference type="AlphaFoldDB" id="A0A8J6UPJ8"/>
<organism evidence="1 2">
    <name type="scientific">Neiella litorisoli</name>
    <dbReference type="NCBI Taxonomy" id="2771431"/>
    <lineage>
        <taxon>Bacteria</taxon>
        <taxon>Pseudomonadati</taxon>
        <taxon>Pseudomonadota</taxon>
        <taxon>Gammaproteobacteria</taxon>
        <taxon>Alteromonadales</taxon>
        <taxon>Echinimonadaceae</taxon>
        <taxon>Neiella</taxon>
    </lineage>
</organism>
<name>A0A8J6UPJ8_9GAMM</name>
<evidence type="ECO:0000313" key="2">
    <source>
        <dbReference type="Proteomes" id="UP000638014"/>
    </source>
</evidence>